<feature type="non-terminal residue" evidence="2">
    <location>
        <position position="1"/>
    </location>
</feature>
<dbReference type="GO" id="GO:0072344">
    <property type="term" value="P:rescue of stalled ribosome"/>
    <property type="evidence" value="ECO:0007669"/>
    <property type="project" value="TreeGrafter"/>
</dbReference>
<comment type="caution">
    <text evidence="2">The sequence shown here is derived from an EMBL/GenBank/DDBJ whole genome shotgun (WGS) entry which is preliminary data.</text>
</comment>
<dbReference type="GO" id="GO:0000049">
    <property type="term" value="F:tRNA binding"/>
    <property type="evidence" value="ECO:0007669"/>
    <property type="project" value="TreeGrafter"/>
</dbReference>
<accession>X1G717</accession>
<dbReference type="AlphaFoldDB" id="X1G717"/>
<dbReference type="GO" id="GO:0043023">
    <property type="term" value="F:ribosomal large subunit binding"/>
    <property type="evidence" value="ECO:0007669"/>
    <property type="project" value="TreeGrafter"/>
</dbReference>
<name>X1G717_9ZZZZ</name>
<dbReference type="PANTHER" id="PTHR15239">
    <property type="entry name" value="NUCLEAR EXPORT MEDIATOR FACTOR NEMF"/>
    <property type="match status" value="1"/>
</dbReference>
<dbReference type="InterPro" id="IPR008532">
    <property type="entry name" value="NFACT_RNA-bd"/>
</dbReference>
<dbReference type="InterPro" id="IPR051608">
    <property type="entry name" value="RQC_Subunit_NEMF"/>
</dbReference>
<reference evidence="2" key="1">
    <citation type="journal article" date="2014" name="Front. Microbiol.">
        <title>High frequency of phylogenetically diverse reductive dehalogenase-homologous genes in deep subseafloor sedimentary metagenomes.</title>
        <authorList>
            <person name="Kawai M."/>
            <person name="Futagami T."/>
            <person name="Toyoda A."/>
            <person name="Takaki Y."/>
            <person name="Nishi S."/>
            <person name="Hori S."/>
            <person name="Arai W."/>
            <person name="Tsubouchi T."/>
            <person name="Morono Y."/>
            <person name="Uchiyama I."/>
            <person name="Ito T."/>
            <person name="Fujiyama A."/>
            <person name="Inagaki F."/>
            <person name="Takami H."/>
        </authorList>
    </citation>
    <scope>NUCLEOTIDE SEQUENCE</scope>
    <source>
        <strain evidence="2">Expedition CK06-06</strain>
    </source>
</reference>
<protein>
    <recommendedName>
        <fullName evidence="1">NFACT RNA-binding domain-containing protein</fullName>
    </recommendedName>
</protein>
<dbReference type="Pfam" id="PF05670">
    <property type="entry name" value="NFACT-R_1"/>
    <property type="match status" value="1"/>
</dbReference>
<feature type="domain" description="NFACT RNA-binding" evidence="1">
    <location>
        <begin position="1"/>
        <end position="108"/>
    </location>
</feature>
<proteinExistence type="predicted"/>
<dbReference type="GO" id="GO:1990112">
    <property type="term" value="C:RQC complex"/>
    <property type="evidence" value="ECO:0007669"/>
    <property type="project" value="TreeGrafter"/>
</dbReference>
<sequence>FHSSNGFLIIGGRDATSNEVIFKKHVQSKDLVFHTNIPGSPLVIVKNPDNKEIPELTINEAAIFVGSYSNAWKEDWGYIDVWYVNPNQISKTPPSGEFLPKGSFMISGKKNVIKNAKTELGIGLEIEESKTDTVGDEHVIFLKILCGPLSAIKTQVSRIIKIKPSKDGLSKGKLAKEIKSILINQSDDLFKKWIKLLKVDEIILSLPSGTSIVIP</sequence>
<organism evidence="2">
    <name type="scientific">marine sediment metagenome</name>
    <dbReference type="NCBI Taxonomy" id="412755"/>
    <lineage>
        <taxon>unclassified sequences</taxon>
        <taxon>metagenomes</taxon>
        <taxon>ecological metagenomes</taxon>
    </lineage>
</organism>
<evidence type="ECO:0000313" key="2">
    <source>
        <dbReference type="EMBL" id="GAH37359.1"/>
    </source>
</evidence>
<dbReference type="EMBL" id="BARU01009464">
    <property type="protein sequence ID" value="GAH37359.1"/>
    <property type="molecule type" value="Genomic_DNA"/>
</dbReference>
<gene>
    <name evidence="2" type="ORF">S03H2_18256</name>
</gene>
<evidence type="ECO:0000259" key="1">
    <source>
        <dbReference type="Pfam" id="PF05670"/>
    </source>
</evidence>
<dbReference type="PANTHER" id="PTHR15239:SF6">
    <property type="entry name" value="RIBOSOME QUALITY CONTROL COMPLEX SUBUNIT NEMF"/>
    <property type="match status" value="1"/>
</dbReference>